<feature type="region of interest" description="Disordered" evidence="9">
    <location>
        <begin position="121"/>
        <end position="293"/>
    </location>
</feature>
<dbReference type="InterPro" id="IPR002483">
    <property type="entry name" value="PWI_dom"/>
</dbReference>
<keyword evidence="2 7" id="KW-0863">Zinc-finger</keyword>
<comment type="caution">
    <text evidence="11">The sequence shown here is derived from an EMBL/GenBank/DDBJ whole genome shotgun (WGS) entry which is preliminary data.</text>
</comment>
<dbReference type="Pfam" id="PF00076">
    <property type="entry name" value="RRM_1"/>
    <property type="match status" value="1"/>
</dbReference>
<keyword evidence="3 7" id="KW-0862">Zinc</keyword>
<feature type="compositionally biased region" description="Basic and acidic residues" evidence="9">
    <location>
        <begin position="256"/>
        <end position="277"/>
    </location>
</feature>
<dbReference type="PANTHER" id="PTHR14398">
    <property type="entry name" value="RNA RECOGNITION RRM/RNP DOMAIN"/>
    <property type="match status" value="1"/>
</dbReference>
<feature type="domain" description="C3H1-type" evidence="10">
    <location>
        <begin position="316"/>
        <end position="344"/>
    </location>
</feature>
<feature type="compositionally biased region" description="Basic residues" evidence="9">
    <location>
        <begin position="226"/>
        <end position="255"/>
    </location>
</feature>
<evidence type="ECO:0000256" key="8">
    <source>
        <dbReference type="SAM" id="Coils"/>
    </source>
</evidence>
<organism evidence="11 12">
    <name type="scientific">Ignelater luminosus</name>
    <name type="common">Cucubano</name>
    <name type="synonym">Pyrophorus luminosus</name>
    <dbReference type="NCBI Taxonomy" id="2038154"/>
    <lineage>
        <taxon>Eukaryota</taxon>
        <taxon>Metazoa</taxon>
        <taxon>Ecdysozoa</taxon>
        <taxon>Arthropoda</taxon>
        <taxon>Hexapoda</taxon>
        <taxon>Insecta</taxon>
        <taxon>Pterygota</taxon>
        <taxon>Neoptera</taxon>
        <taxon>Endopterygota</taxon>
        <taxon>Coleoptera</taxon>
        <taxon>Polyphaga</taxon>
        <taxon>Elateriformia</taxon>
        <taxon>Elateroidea</taxon>
        <taxon>Elateridae</taxon>
        <taxon>Agrypninae</taxon>
        <taxon>Pyrophorini</taxon>
        <taxon>Ignelater</taxon>
    </lineage>
</organism>
<evidence type="ECO:0000313" key="11">
    <source>
        <dbReference type="EMBL" id="KAF2904630.1"/>
    </source>
</evidence>
<dbReference type="InterPro" id="IPR000504">
    <property type="entry name" value="RRM_dom"/>
</dbReference>
<feature type="compositionally biased region" description="Basic residues" evidence="9">
    <location>
        <begin position="202"/>
        <end position="219"/>
    </location>
</feature>
<proteinExistence type="predicted"/>
<evidence type="ECO:0000256" key="1">
    <source>
        <dbReference type="ARBA" id="ARBA00022723"/>
    </source>
</evidence>
<keyword evidence="4" id="KW-0694">RNA-binding</keyword>
<feature type="coiled-coil region" evidence="8">
    <location>
        <begin position="645"/>
        <end position="701"/>
    </location>
</feature>
<keyword evidence="5 8" id="KW-0175">Coiled coil</keyword>
<dbReference type="Gene3D" id="1.20.1390.10">
    <property type="entry name" value="PWI domain"/>
    <property type="match status" value="1"/>
</dbReference>
<evidence type="ECO:0000256" key="5">
    <source>
        <dbReference type="ARBA" id="ARBA00023054"/>
    </source>
</evidence>
<dbReference type="SMART" id="SM00360">
    <property type="entry name" value="RRM"/>
    <property type="match status" value="2"/>
</dbReference>
<dbReference type="EMBL" id="VTPC01000721">
    <property type="protein sequence ID" value="KAF2904630.1"/>
    <property type="molecule type" value="Genomic_DNA"/>
</dbReference>
<dbReference type="Proteomes" id="UP000801492">
    <property type="component" value="Unassembled WGS sequence"/>
</dbReference>
<dbReference type="InterPro" id="IPR000571">
    <property type="entry name" value="Znf_CCCH"/>
</dbReference>
<accession>A0A8K0DQI2</accession>
<reference evidence="11" key="1">
    <citation type="submission" date="2019-08" db="EMBL/GenBank/DDBJ databases">
        <title>The genome of the North American firefly Photinus pyralis.</title>
        <authorList>
            <consortium name="Photinus pyralis genome working group"/>
            <person name="Fallon T.R."/>
            <person name="Sander Lower S.E."/>
            <person name="Weng J.-K."/>
        </authorList>
    </citation>
    <scope>NUCLEOTIDE SEQUENCE</scope>
    <source>
        <strain evidence="11">TRF0915ILg1</strain>
        <tissue evidence="11">Whole body</tissue>
    </source>
</reference>
<evidence type="ECO:0000256" key="2">
    <source>
        <dbReference type="ARBA" id="ARBA00022771"/>
    </source>
</evidence>
<dbReference type="CDD" id="cd12257">
    <property type="entry name" value="RRM1_RBM26_like"/>
    <property type="match status" value="1"/>
</dbReference>
<dbReference type="GO" id="GO:0008270">
    <property type="term" value="F:zinc ion binding"/>
    <property type="evidence" value="ECO:0007669"/>
    <property type="project" value="UniProtKB-KW"/>
</dbReference>
<evidence type="ECO:0000313" key="12">
    <source>
        <dbReference type="Proteomes" id="UP000801492"/>
    </source>
</evidence>
<dbReference type="SMART" id="SM00356">
    <property type="entry name" value="ZnF_C3H1"/>
    <property type="match status" value="1"/>
</dbReference>
<dbReference type="AlphaFoldDB" id="A0A8K0DQI2"/>
<feature type="compositionally biased region" description="Basic residues" evidence="9">
    <location>
        <begin position="155"/>
        <end position="170"/>
    </location>
</feature>
<evidence type="ECO:0000259" key="10">
    <source>
        <dbReference type="PROSITE" id="PS50103"/>
    </source>
</evidence>
<protein>
    <recommendedName>
        <fullName evidence="10">C3H1-type domain-containing protein</fullName>
    </recommendedName>
</protein>
<evidence type="ECO:0000256" key="3">
    <source>
        <dbReference type="ARBA" id="ARBA00022833"/>
    </source>
</evidence>
<dbReference type="FunFam" id="3.30.70.330:FF:000330">
    <property type="entry name" value="RNA-binding motif protein 26"/>
    <property type="match status" value="1"/>
</dbReference>
<evidence type="ECO:0000256" key="6">
    <source>
        <dbReference type="ARBA" id="ARBA00043866"/>
    </source>
</evidence>
<feature type="region of interest" description="Disordered" evidence="9">
    <location>
        <begin position="81"/>
        <end position="103"/>
    </location>
</feature>
<feature type="zinc finger region" description="C3H1-type" evidence="7">
    <location>
        <begin position="316"/>
        <end position="344"/>
    </location>
</feature>
<gene>
    <name evidence="11" type="ORF">ILUMI_01546</name>
</gene>
<dbReference type="InterPro" id="IPR045137">
    <property type="entry name" value="RBM26/27"/>
</dbReference>
<dbReference type="PANTHER" id="PTHR14398:SF0">
    <property type="entry name" value="ZINC FINGER PROTEIN SWM"/>
    <property type="match status" value="1"/>
</dbReference>
<sequence>MIVEDADAFKTWLTVVLKPICEADPGALAKYVFALVKKDKSPDALRQSMISQLEVFLQHETESFVNLLFKTLESRDYLTPVIPSTNPPNPNIVKAEASPPKPKELKKEIIPLSELPNFSEAVNGTVASKKEKEQPEVKRDRDVRKSESEKEEKPRKRSRHRSLSRNRSRSRSWDRNRRSRSREKSRDRDREPYREKRERPRLYRNKSPVRSRYDRRRSRSVSASRIRSRSRSPRHSYRGRYRNRSPPRSTSRSRSRSIDRKDRKDVTRNDKEPKDNRSGAGTPTQDSNHGDMDLRLTNTTQSIQSVVVHHNAGGNRSPKKRCRDYDEKGFCMRGEMCPYDHGVDPVVLEDSALTRVLTFGPNGAPMNEAPPPMIPPPIIAPGHPVLHHIQPRPLMPEYNPQAPQMWHRPGFRGPRAMLGPRVPQMGSFMPQSSLQRELISVPVLDNQQPEQFTNNFARQPYTQPEAEQQESLFKKKSFDYNRLGPRTKNPSNCSLELKKVPPGLNNITHLNNHFSKFGKIVNIQVFYEGDPEAAIVTFSSHAEANAAYRSTEAVLNNRFIKVFWHSAGADGKQENVPPRSVKDRLGLPNTVPPNSNKVLNLVQPKADGAEDGIVAEKPQQNNFTKSNILPPASREDTKAQAAAAIKKGQELLAAKEKIKKNQEEKRKEALKLTQDLRKRKQELLEKQLAQQKLLIEKMEKTPPGPQRELLLQTIKKSQEATEAIRKDMLAQPPIAAKIVQPRKSKEEVQKEVLDAELDLITKQQEGVDTSELQKKVLELKAKINIGTRRSARGRRFNPINRHLLTKNNLIDGAGVKGNVKSITRKATFQKHAVDHRPTRILVSGYEGDEQESVLSHFSQFGEIVDYVSDPITPSIVFNYKTRKEAEVALLKGKNFQDRTLSITWCNNAQLNNQLSGRTSTRTVLVSESDDDHLLDHGLLDVEGSLELGPGLSEETLLHDDEEDDEDNEGRSWRR</sequence>
<comment type="function">
    <text evidence="6">May be involved in the turnover of nuclear polyadenylated (pA+) RNA.</text>
</comment>
<name>A0A8K0DQI2_IGNLU</name>
<dbReference type="GO" id="GO:0003723">
    <property type="term" value="F:RNA binding"/>
    <property type="evidence" value="ECO:0007669"/>
    <property type="project" value="UniProtKB-KW"/>
</dbReference>
<dbReference type="InterPro" id="IPR035979">
    <property type="entry name" value="RBD_domain_sf"/>
</dbReference>
<dbReference type="Gene3D" id="3.30.70.330">
    <property type="match status" value="2"/>
</dbReference>
<evidence type="ECO:0000256" key="9">
    <source>
        <dbReference type="SAM" id="MobiDB-lite"/>
    </source>
</evidence>
<dbReference type="OrthoDB" id="443401at2759"/>
<dbReference type="GO" id="GO:0005634">
    <property type="term" value="C:nucleus"/>
    <property type="evidence" value="ECO:0007669"/>
    <property type="project" value="TreeGrafter"/>
</dbReference>
<dbReference type="PROSITE" id="PS50103">
    <property type="entry name" value="ZF_C3H1"/>
    <property type="match status" value="1"/>
</dbReference>
<feature type="compositionally biased region" description="Basic and acidic residues" evidence="9">
    <location>
        <begin position="128"/>
        <end position="154"/>
    </location>
</feature>
<feature type="compositionally biased region" description="Basic and acidic residues" evidence="9">
    <location>
        <begin position="171"/>
        <end position="201"/>
    </location>
</feature>
<dbReference type="Pfam" id="PF01480">
    <property type="entry name" value="PWI"/>
    <property type="match status" value="1"/>
</dbReference>
<keyword evidence="12" id="KW-1185">Reference proteome</keyword>
<evidence type="ECO:0000256" key="4">
    <source>
        <dbReference type="ARBA" id="ARBA00022884"/>
    </source>
</evidence>
<dbReference type="InterPro" id="IPR012677">
    <property type="entry name" value="Nucleotide-bd_a/b_plait_sf"/>
</dbReference>
<keyword evidence="1 7" id="KW-0479">Metal-binding</keyword>
<dbReference type="Pfam" id="PF14605">
    <property type="entry name" value="Nup35_RRM_2"/>
    <property type="match status" value="1"/>
</dbReference>
<feature type="region of interest" description="Disordered" evidence="9">
    <location>
        <begin position="571"/>
        <end position="596"/>
    </location>
</feature>
<evidence type="ECO:0000256" key="7">
    <source>
        <dbReference type="PROSITE-ProRule" id="PRU00723"/>
    </source>
</evidence>
<dbReference type="SUPFAM" id="SSF54928">
    <property type="entry name" value="RNA-binding domain, RBD"/>
    <property type="match status" value="2"/>
</dbReference>
<feature type="region of interest" description="Disordered" evidence="9">
    <location>
        <begin position="951"/>
        <end position="974"/>
    </location>
</feature>